<dbReference type="PANTHER" id="PTHR40094:SF1">
    <property type="entry name" value="UBIQUITIN DOMAIN-CONTAINING PROTEIN"/>
    <property type="match status" value="1"/>
</dbReference>
<dbReference type="EMBL" id="CP050831">
    <property type="protein sequence ID" value="QIU96971.1"/>
    <property type="molecule type" value="Genomic_DNA"/>
</dbReference>
<dbReference type="Pfam" id="PF17973">
    <property type="entry name" value="bMG10"/>
    <property type="match status" value="1"/>
</dbReference>
<dbReference type="InterPro" id="IPR051802">
    <property type="entry name" value="YfhM-like"/>
</dbReference>
<dbReference type="KEGG" id="bfc:BacF7301_23665"/>
<evidence type="ECO:0000313" key="2">
    <source>
        <dbReference type="EMBL" id="QIU96971.1"/>
    </source>
</evidence>
<accession>A0A6H0KV86</accession>
<dbReference type="CDD" id="cd00688">
    <property type="entry name" value="ISOPREN_C2_like"/>
    <property type="match status" value="1"/>
</dbReference>
<name>A0A6H0KV86_9BACE</name>
<dbReference type="PANTHER" id="PTHR40094">
    <property type="entry name" value="ALPHA-2-MACROGLOBULIN HOMOLOG"/>
    <property type="match status" value="1"/>
</dbReference>
<sequence length="1855" mass="212200">MSTMRFRIKSLLLLGLLLLSDWTFGQPMLGSDASPETVVFELNNKDALKLLKGKLGRKDWDRIQQTPFARFTKTWTELPARGHFLLANVERNEVHYRYTPVIPFHVFLFKEYGVLTLQVVDAEGAIRKDAKVRVGGRAVYYDKDSQTYTDDNWSQKEQHILTVELDKFRAVFDLRKHLVSPWYRNDYGQQSGPEFYSYLITDKNKYKPGETVRFKSYALSEHKRPLKQELSLWMRTGSSGRDYKKIMPVTPYHPGGYAGEFQLDDSLNLKLDKMYIIQLRDKRGRIVGSTGFKYEDYELNGNKLLVKLASNVQYAPQGNRIDISATDANGLPLREVNVEVTINRQQVLKSYTEILSLPDTLMSVQAELDVSGKASVNIPSAIFGASDCFYSVNVVLLTADNSRLEQQDKATFYYSSHDVQCTTQADTICFSFFDSGVERPVAAELVYGDKKEVKKIRLPYREPFNQSVSDYRFKIPEANYETVIAADRLDSKLKLNGGIEKDSFCVSLSNPLQLELSWYVYQGNRLLQKGSGKEMEHRSGEIDPSSVYYVEIFYFMGDKECMLKRSYTSPSERLLIESDLPERVYPGQKVTTKLNVTNIQGHPVANVDLTAFAVNSQLNYYVPDLPYYGSAPRPREQRASYSMRQKEYLHTGRLDYKRWNQLLHLEKLPYYQFAYPSGNLFRQTADTPDGTTQFAPYVMLNGEAVDIYVIEQDDVPCYFSWTEQPKEYSFPVFRPWGKQKITLRMHDRAFIIDSLAFERGKKTILSFDMNQLPQGVSMVWLRQKKGKYYDYKFTPEEKKRYERYLCRLPVAEGWGYTSLEHNRDLFPVSLQGLPRYKKNILAGPVEPGLWKYMNGVLYRHEGGFSYGFEGNVVYKYKDDELCPTRLYFSSVAKIPTLDDSHLSPERFRKLVEEHRKGISWHPSRIYFSLPDKKLNFRLPEERDSTGVANLFFRDCVTGEIVYPDTLVRKSRIYSKLPAGIYDAILLYKNGKYLKQDSLQIRPYTYMDVSMESLSLHECDSLSAKWLLAGGEAGFIGTNPSFGKTMRITQYVRHYGGKICGYVVDSTGEGLIGCTVLVKGTMEGTITNVDGYFEMDCGRSGDLLQISYIGFKTQEIMATPGMNLMITLEEDSQALEEVVVVGYGVSAKRSLTGAVAGLSADSSAPASAPLEKLEEQDKETKDEVDAGQIYNELMQLSGLRRNFSDVAFWQPRLFTDKTGTVRFETTFPDNMTKWEAVVYAMNHRLQTGTFRRSVRSYKPLMAELKTPRFLIDGDRSALVGTIRNYLEGQQIKGNVQFRVDGEARMEREVNLTEGFHETLPMQAANTDSVTMSYLFTRDDGYKDGEEYTIPVLPQGTELAEGTLSILSDPETVKVQSGKDEEVTISIMDNQLDVYKESVNYLNGYRYLCNEQLASKLMGLLAYQKFMQNKGEPGKVDKTIKSIVRKLVNNQNKQKLWSWWGNMENTSYWMSAHILRALKLAKDAGYAVDLNLNGLEVNYAHVRPYRGMKLDDIEILHALYEWGVQADYSSAVKLLQPFVRQQEQKEDSLANRYKDYHPRSYLKEKLLLWEIKQQVDSVNVGDSVNRYLKKDILGGVYCDDGRRTSSWSWEGNKMINTLIAYRIIKNDSSLYKLKDKMQLYILRTKERGWNTYQASSAVATILTDILKESKGTIMGTTVSVSGKDNKQITEFPYQARLTAGESLLISKTGNEPLLYSVYSTKRVMDARESDSFKVESTLETDSLVAGMPVALTVTLQVKQEGAQYVMLEVPIPAGCSYASKPVNFSGGEVYREYFKEKTVIFSEKLPIGTYTFTIPLLPRFTGKYTLNPAKVELMYFPVVNANNEGKRIWITERKTKE</sequence>
<dbReference type="SUPFAM" id="SSF48239">
    <property type="entry name" value="Terpenoid cyclases/Protein prenyltransferases"/>
    <property type="match status" value="1"/>
</dbReference>
<dbReference type="Proteomes" id="UP000501780">
    <property type="component" value="Chromosome"/>
</dbReference>
<feature type="domain" description="Alpha-2-macroglobulin" evidence="1">
    <location>
        <begin position="1205"/>
        <end position="1296"/>
    </location>
</feature>
<proteinExistence type="predicted"/>
<protein>
    <recommendedName>
        <fullName evidence="1">Alpha-2-macroglobulin domain-containing protein</fullName>
    </recommendedName>
</protein>
<dbReference type="InterPro" id="IPR008930">
    <property type="entry name" value="Terpenoid_cyclase/PrenylTrfase"/>
</dbReference>
<gene>
    <name evidence="2" type="ORF">BacF7301_23665</name>
</gene>
<dbReference type="Pfam" id="PF13715">
    <property type="entry name" value="CarbopepD_reg_2"/>
    <property type="match status" value="1"/>
</dbReference>
<dbReference type="Pfam" id="PF00207">
    <property type="entry name" value="A2M"/>
    <property type="match status" value="1"/>
</dbReference>
<organism evidence="2 3">
    <name type="scientific">Bacteroides faecium</name>
    <dbReference type="NCBI Taxonomy" id="2715212"/>
    <lineage>
        <taxon>Bacteria</taxon>
        <taxon>Pseudomonadati</taxon>
        <taxon>Bacteroidota</taxon>
        <taxon>Bacteroidia</taxon>
        <taxon>Bacteroidales</taxon>
        <taxon>Bacteroidaceae</taxon>
        <taxon>Bacteroides</taxon>
    </lineage>
</organism>
<reference evidence="2 3" key="1">
    <citation type="submission" date="2020-03" db="EMBL/GenBank/DDBJ databases">
        <title>Genomic analysis of Bacteroides faecium CBA7301.</title>
        <authorList>
            <person name="Kim J."/>
            <person name="Roh S.W."/>
        </authorList>
    </citation>
    <scope>NUCLEOTIDE SEQUENCE [LARGE SCALE GENOMIC DNA]</scope>
    <source>
        <strain evidence="2 3">CBA7301</strain>
    </source>
</reference>
<evidence type="ECO:0000259" key="1">
    <source>
        <dbReference type="SMART" id="SM01360"/>
    </source>
</evidence>
<dbReference type="InterPro" id="IPR008969">
    <property type="entry name" value="CarboxyPept-like_regulatory"/>
</dbReference>
<dbReference type="SMART" id="SM01360">
    <property type="entry name" value="A2M"/>
    <property type="match status" value="1"/>
</dbReference>
<dbReference type="SUPFAM" id="SSF49464">
    <property type="entry name" value="Carboxypeptidase regulatory domain-like"/>
    <property type="match status" value="1"/>
</dbReference>
<dbReference type="Gene3D" id="1.50.10.20">
    <property type="match status" value="1"/>
</dbReference>
<keyword evidence="3" id="KW-1185">Reference proteome</keyword>
<dbReference type="Gene3D" id="2.60.40.1930">
    <property type="match status" value="1"/>
</dbReference>
<evidence type="ECO:0000313" key="3">
    <source>
        <dbReference type="Proteomes" id="UP000501780"/>
    </source>
</evidence>
<dbReference type="GO" id="GO:0004866">
    <property type="term" value="F:endopeptidase inhibitor activity"/>
    <property type="evidence" value="ECO:0007669"/>
    <property type="project" value="InterPro"/>
</dbReference>
<dbReference type="InterPro" id="IPR041246">
    <property type="entry name" value="Bact_MG10"/>
</dbReference>
<dbReference type="InterPro" id="IPR001599">
    <property type="entry name" value="Macroglobln_a2"/>
</dbReference>